<sequence length="468" mass="54262">MKPFLHEDFLLETKTSKQLYHHYAKDMPIFDYHCHLTAKEIAEDRRFSSITDAWLGEDHYKWRVLRANGVTEDYITGPKSEKEKFLKWAETVPELIGNPLYHWTHLELKRCFGIEEELSPETAEHIWEKANERMKQADFSARGIIKHFRVKALCTTDDPVDSLEYHKQINEDSTFDVKVLPTFRPDGALHVNKSTFPEWVSKLEMATGKSVQNFPALLDALSDRVDYFHKVGCRLSDHGLDDAFFQLTNEETCDAIFKKAVHQETVTYEETVQFKTTILLHLGKLYAKKGWVMQFHIGGLRGVNTRMIERIGANTGFDSIADFNYAEDLSKLLNELEKSHHLPKTVLYNLNPRDNYMLATLAGNFQDGNIPGKIQFGTAWWFNDHRDGIENQITALANVGVLSRFIGMLTDSRSLFSYTRHEYFRRILCNIIGKWVENGEYPANMDRLGRIVQDISFYNIASFIEVDW</sequence>
<evidence type="ECO:0000256" key="1">
    <source>
        <dbReference type="ARBA" id="ARBA00001165"/>
    </source>
</evidence>
<dbReference type="EC" id="5.3.1.12" evidence="4 7"/>
<comment type="catalytic activity">
    <reaction evidence="7">
        <text>aldehydo-D-galacturonate = keto-D-tagaturonate</text>
        <dbReference type="Rhea" id="RHEA:27702"/>
        <dbReference type="ChEBI" id="CHEBI:12952"/>
        <dbReference type="ChEBI" id="CHEBI:17886"/>
    </reaction>
</comment>
<dbReference type="GO" id="GO:0042840">
    <property type="term" value="P:D-glucuronate catabolic process"/>
    <property type="evidence" value="ECO:0007669"/>
    <property type="project" value="TreeGrafter"/>
</dbReference>
<dbReference type="Gene3D" id="1.10.2020.10">
    <property type="entry name" value="uronate isomerase, domain 2, chain A"/>
    <property type="match status" value="1"/>
</dbReference>
<dbReference type="OrthoDB" id="9766564at2"/>
<dbReference type="Gene3D" id="3.20.20.140">
    <property type="entry name" value="Metal-dependent hydrolases"/>
    <property type="match status" value="1"/>
</dbReference>
<comment type="pathway">
    <text evidence="2 7">Carbohydrate metabolism; pentose and glucuronate interconversion.</text>
</comment>
<accession>A0A516KJ45</accession>
<gene>
    <name evidence="7 8" type="primary">uxaC</name>
    <name evidence="8" type="ORF">FN924_15245</name>
</gene>
<dbReference type="InterPro" id="IPR003766">
    <property type="entry name" value="Uronate_isomerase"/>
</dbReference>
<evidence type="ECO:0000256" key="4">
    <source>
        <dbReference type="ARBA" id="ARBA00012546"/>
    </source>
</evidence>
<dbReference type="KEGG" id="aqt:FN924_15245"/>
<dbReference type="EMBL" id="CP041666">
    <property type="protein sequence ID" value="QDP41418.1"/>
    <property type="molecule type" value="Genomic_DNA"/>
</dbReference>
<dbReference type="PANTHER" id="PTHR30068">
    <property type="entry name" value="URONATE ISOMERASE"/>
    <property type="match status" value="1"/>
</dbReference>
<dbReference type="Pfam" id="PF02614">
    <property type="entry name" value="UxaC"/>
    <property type="match status" value="1"/>
</dbReference>
<keyword evidence="9" id="KW-1185">Reference proteome</keyword>
<evidence type="ECO:0000256" key="5">
    <source>
        <dbReference type="ARBA" id="ARBA00020555"/>
    </source>
</evidence>
<dbReference type="GO" id="GO:0008880">
    <property type="term" value="F:glucuronate isomerase activity"/>
    <property type="evidence" value="ECO:0007669"/>
    <property type="project" value="UniProtKB-UniRule"/>
</dbReference>
<dbReference type="SUPFAM" id="SSF51556">
    <property type="entry name" value="Metallo-dependent hydrolases"/>
    <property type="match status" value="1"/>
</dbReference>
<evidence type="ECO:0000256" key="2">
    <source>
        <dbReference type="ARBA" id="ARBA00004892"/>
    </source>
</evidence>
<dbReference type="NCBIfam" id="NF002794">
    <property type="entry name" value="PRK02925.1"/>
    <property type="match status" value="1"/>
</dbReference>
<dbReference type="Proteomes" id="UP000315215">
    <property type="component" value="Chromosome"/>
</dbReference>
<dbReference type="UniPathway" id="UPA00246"/>
<name>A0A516KJ45_9BACI</name>
<organism evidence="8 9">
    <name type="scientific">Radiobacillus deserti</name>
    <dbReference type="NCBI Taxonomy" id="2594883"/>
    <lineage>
        <taxon>Bacteria</taxon>
        <taxon>Bacillati</taxon>
        <taxon>Bacillota</taxon>
        <taxon>Bacilli</taxon>
        <taxon>Bacillales</taxon>
        <taxon>Bacillaceae</taxon>
        <taxon>Radiobacillus</taxon>
    </lineage>
</organism>
<dbReference type="InterPro" id="IPR032466">
    <property type="entry name" value="Metal_Hydrolase"/>
</dbReference>
<dbReference type="HAMAP" id="MF_00675">
    <property type="entry name" value="UxaC"/>
    <property type="match status" value="1"/>
</dbReference>
<comment type="similarity">
    <text evidence="3 7">Belongs to the metallo-dependent hydrolases superfamily. Uronate isomerase family.</text>
</comment>
<dbReference type="GO" id="GO:0019698">
    <property type="term" value="P:D-galacturonate catabolic process"/>
    <property type="evidence" value="ECO:0007669"/>
    <property type="project" value="TreeGrafter"/>
</dbReference>
<protein>
    <recommendedName>
        <fullName evidence="5 7">Uronate isomerase</fullName>
        <ecNumber evidence="4 7">5.3.1.12</ecNumber>
    </recommendedName>
    <alternativeName>
        <fullName evidence="7">Glucuronate isomerase</fullName>
    </alternativeName>
    <alternativeName>
        <fullName evidence="7">Uronic isomerase</fullName>
    </alternativeName>
</protein>
<comment type="catalytic activity">
    <reaction evidence="1 7">
        <text>D-glucuronate = D-fructuronate</text>
        <dbReference type="Rhea" id="RHEA:13049"/>
        <dbReference type="ChEBI" id="CHEBI:58720"/>
        <dbReference type="ChEBI" id="CHEBI:59863"/>
        <dbReference type="EC" id="5.3.1.12"/>
    </reaction>
</comment>
<proteinExistence type="inferred from homology"/>
<evidence type="ECO:0000313" key="8">
    <source>
        <dbReference type="EMBL" id="QDP41418.1"/>
    </source>
</evidence>
<reference evidence="8 9" key="1">
    <citation type="submission" date="2019-07" db="EMBL/GenBank/DDBJ databases">
        <authorList>
            <person name="Li J."/>
        </authorList>
    </citation>
    <scope>NUCLEOTIDE SEQUENCE [LARGE SCALE GENOMIC DNA]</scope>
    <source>
        <strain evidence="8 9">TKL69</strain>
    </source>
</reference>
<evidence type="ECO:0000313" key="9">
    <source>
        <dbReference type="Proteomes" id="UP000315215"/>
    </source>
</evidence>
<keyword evidence="6 7" id="KW-0413">Isomerase</keyword>
<dbReference type="PANTHER" id="PTHR30068:SF4">
    <property type="entry name" value="URONATE ISOMERASE"/>
    <property type="match status" value="1"/>
</dbReference>
<evidence type="ECO:0000256" key="7">
    <source>
        <dbReference type="HAMAP-Rule" id="MF_00675"/>
    </source>
</evidence>
<evidence type="ECO:0000256" key="6">
    <source>
        <dbReference type="ARBA" id="ARBA00023235"/>
    </source>
</evidence>
<dbReference type="AlphaFoldDB" id="A0A516KJ45"/>
<evidence type="ECO:0000256" key="3">
    <source>
        <dbReference type="ARBA" id="ARBA00008397"/>
    </source>
</evidence>
<dbReference type="RefSeq" id="WP_143895942.1">
    <property type="nucleotide sequence ID" value="NZ_CP041666.1"/>
</dbReference>